<dbReference type="InterPro" id="IPR005467">
    <property type="entry name" value="His_kinase_dom"/>
</dbReference>
<reference evidence="6 7" key="1">
    <citation type="submission" date="2019-07" db="EMBL/GenBank/DDBJ databases">
        <title>Whole genome shotgun sequence of Segetibacter aerophilus NBRC 106135.</title>
        <authorList>
            <person name="Hosoyama A."/>
            <person name="Uohara A."/>
            <person name="Ohji S."/>
            <person name="Ichikawa N."/>
        </authorList>
    </citation>
    <scope>NUCLEOTIDE SEQUENCE [LARGE SCALE GENOMIC DNA]</scope>
    <source>
        <strain evidence="6 7">NBRC 106135</strain>
    </source>
</reference>
<dbReference type="Gene3D" id="3.30.565.10">
    <property type="entry name" value="Histidine kinase-like ATPase, C-terminal domain"/>
    <property type="match status" value="1"/>
</dbReference>
<dbReference type="Gene3D" id="1.10.287.130">
    <property type="match status" value="1"/>
</dbReference>
<keyword evidence="4" id="KW-0472">Membrane</keyword>
<feature type="transmembrane region" description="Helical" evidence="4">
    <location>
        <begin position="16"/>
        <end position="34"/>
    </location>
</feature>
<dbReference type="Pfam" id="PF02518">
    <property type="entry name" value="HATPase_c"/>
    <property type="match status" value="1"/>
</dbReference>
<evidence type="ECO:0000313" key="7">
    <source>
        <dbReference type="Proteomes" id="UP000321513"/>
    </source>
</evidence>
<keyword evidence="7" id="KW-1185">Reference proteome</keyword>
<sequence length="374" mass="41654">MLRNVGVLPVNTFTTYVLYLGSAIEAILLSIALADKITILRREKELSQAEAIKISHENEKLVREQNVVLEQKVAERTEELQLVNEQVTTAYKDLKDAQIQLVEAEKMASLGVLTAGIAHEINNPINFVKSNIKPLQLDFKDLLEVIDEYEKLHGADLNTVAARLKQIEALKQEIDLDFVKTEIKNLMKGIENGAERTADIVKGLRTFSRLDESSINTVDIHEGLDSTIVLLRSNIPTNVTVVRNYNADAVIECFPGKLNQVFMNILSNAVQAIKEKQAPADEEKITITTKNLNEKEVEIKIADTGKGMTEEVKQKIFEPFFTTKDVGEGTGLGLAIVFKIIQEHFGKIEVASEPGKGTEFFITLNTSIPLKNLN</sequence>
<dbReference type="PANTHER" id="PTHR43065:SF50">
    <property type="entry name" value="HISTIDINE KINASE"/>
    <property type="match status" value="1"/>
</dbReference>
<dbReference type="InterPro" id="IPR003661">
    <property type="entry name" value="HisK_dim/P_dom"/>
</dbReference>
<evidence type="ECO:0000256" key="2">
    <source>
        <dbReference type="ARBA" id="ARBA00012438"/>
    </source>
</evidence>
<protein>
    <recommendedName>
        <fullName evidence="2">histidine kinase</fullName>
        <ecNumber evidence="2">2.7.13.3</ecNumber>
    </recommendedName>
</protein>
<dbReference type="SUPFAM" id="SSF47384">
    <property type="entry name" value="Homodimeric domain of signal transducing histidine kinase"/>
    <property type="match status" value="1"/>
</dbReference>
<dbReference type="InterPro" id="IPR036890">
    <property type="entry name" value="HATPase_C_sf"/>
</dbReference>
<dbReference type="EMBL" id="BJYT01000053">
    <property type="protein sequence ID" value="GEO12283.1"/>
    <property type="molecule type" value="Genomic_DNA"/>
</dbReference>
<dbReference type="PROSITE" id="PS50109">
    <property type="entry name" value="HIS_KIN"/>
    <property type="match status" value="1"/>
</dbReference>
<dbReference type="SMART" id="SM00387">
    <property type="entry name" value="HATPase_c"/>
    <property type="match status" value="1"/>
</dbReference>
<dbReference type="Proteomes" id="UP000321513">
    <property type="component" value="Unassembled WGS sequence"/>
</dbReference>
<keyword evidence="4" id="KW-0812">Transmembrane</keyword>
<dbReference type="InterPro" id="IPR004358">
    <property type="entry name" value="Sig_transdc_His_kin-like_C"/>
</dbReference>
<organism evidence="6 7">
    <name type="scientific">Segetibacter aerophilus</name>
    <dbReference type="NCBI Taxonomy" id="670293"/>
    <lineage>
        <taxon>Bacteria</taxon>
        <taxon>Pseudomonadati</taxon>
        <taxon>Bacteroidota</taxon>
        <taxon>Chitinophagia</taxon>
        <taxon>Chitinophagales</taxon>
        <taxon>Chitinophagaceae</taxon>
        <taxon>Segetibacter</taxon>
    </lineage>
</organism>
<feature type="domain" description="Histidine kinase" evidence="5">
    <location>
        <begin position="116"/>
        <end position="368"/>
    </location>
</feature>
<dbReference type="AlphaFoldDB" id="A0A512BJY8"/>
<name>A0A512BJY8_9BACT</name>
<dbReference type="InterPro" id="IPR036097">
    <property type="entry name" value="HisK_dim/P_sf"/>
</dbReference>
<dbReference type="GO" id="GO:0000155">
    <property type="term" value="F:phosphorelay sensor kinase activity"/>
    <property type="evidence" value="ECO:0007669"/>
    <property type="project" value="InterPro"/>
</dbReference>
<dbReference type="InterPro" id="IPR003594">
    <property type="entry name" value="HATPase_dom"/>
</dbReference>
<keyword evidence="4" id="KW-1133">Transmembrane helix</keyword>
<evidence type="ECO:0000256" key="4">
    <source>
        <dbReference type="SAM" id="Phobius"/>
    </source>
</evidence>
<evidence type="ECO:0000259" key="5">
    <source>
        <dbReference type="PROSITE" id="PS50109"/>
    </source>
</evidence>
<proteinExistence type="predicted"/>
<keyword evidence="3" id="KW-0597">Phosphoprotein</keyword>
<gene>
    <name evidence="6" type="ORF">SAE01_47790</name>
</gene>
<dbReference type="SUPFAM" id="SSF55874">
    <property type="entry name" value="ATPase domain of HSP90 chaperone/DNA topoisomerase II/histidine kinase"/>
    <property type="match status" value="1"/>
</dbReference>
<evidence type="ECO:0000256" key="1">
    <source>
        <dbReference type="ARBA" id="ARBA00000085"/>
    </source>
</evidence>
<evidence type="ECO:0000256" key="3">
    <source>
        <dbReference type="ARBA" id="ARBA00022553"/>
    </source>
</evidence>
<dbReference type="EC" id="2.7.13.3" evidence="2"/>
<comment type="catalytic activity">
    <reaction evidence="1">
        <text>ATP + protein L-histidine = ADP + protein N-phospho-L-histidine.</text>
        <dbReference type="EC" id="2.7.13.3"/>
    </reaction>
</comment>
<evidence type="ECO:0000313" key="6">
    <source>
        <dbReference type="EMBL" id="GEO12283.1"/>
    </source>
</evidence>
<dbReference type="CDD" id="cd00082">
    <property type="entry name" value="HisKA"/>
    <property type="match status" value="1"/>
</dbReference>
<dbReference type="PANTHER" id="PTHR43065">
    <property type="entry name" value="SENSOR HISTIDINE KINASE"/>
    <property type="match status" value="1"/>
</dbReference>
<comment type="caution">
    <text evidence="6">The sequence shown here is derived from an EMBL/GenBank/DDBJ whole genome shotgun (WGS) entry which is preliminary data.</text>
</comment>
<dbReference type="PRINTS" id="PR00344">
    <property type="entry name" value="BCTRLSENSOR"/>
</dbReference>
<accession>A0A512BJY8</accession>